<name>A0A5C8Z6K5_9GAMM</name>
<dbReference type="SUPFAM" id="SSF53335">
    <property type="entry name" value="S-adenosyl-L-methionine-dependent methyltransferases"/>
    <property type="match status" value="1"/>
</dbReference>
<evidence type="ECO:0000256" key="3">
    <source>
        <dbReference type="ARBA" id="ARBA00022603"/>
    </source>
</evidence>
<dbReference type="InterPro" id="IPR017237">
    <property type="entry name" value="RLMG"/>
</dbReference>
<dbReference type="PROSITE" id="PS00092">
    <property type="entry name" value="N6_MTASE"/>
    <property type="match status" value="1"/>
</dbReference>
<evidence type="ECO:0000256" key="2">
    <source>
        <dbReference type="ARBA" id="ARBA00022552"/>
    </source>
</evidence>
<keyword evidence="5" id="KW-0949">S-adenosyl-L-methionine</keyword>
<dbReference type="PANTHER" id="PTHR47816:SF5">
    <property type="entry name" value="RIBOSOMAL RNA LARGE SUBUNIT METHYLTRANSFERASE G"/>
    <property type="match status" value="1"/>
</dbReference>
<dbReference type="AlphaFoldDB" id="A0A5C8Z6K5"/>
<dbReference type="InterPro" id="IPR002052">
    <property type="entry name" value="DNA_methylase_N6_adenine_CS"/>
</dbReference>
<dbReference type="Proteomes" id="UP000321764">
    <property type="component" value="Unassembled WGS sequence"/>
</dbReference>
<dbReference type="InterPro" id="IPR046977">
    <property type="entry name" value="RsmC/RlmG"/>
</dbReference>
<organism evidence="8 9">
    <name type="scientific">Reinekea thalattae</name>
    <dbReference type="NCBI Taxonomy" id="2593301"/>
    <lineage>
        <taxon>Bacteria</taxon>
        <taxon>Pseudomonadati</taxon>
        <taxon>Pseudomonadota</taxon>
        <taxon>Gammaproteobacteria</taxon>
        <taxon>Oceanospirillales</taxon>
        <taxon>Saccharospirillaceae</taxon>
        <taxon>Reinekea</taxon>
    </lineage>
</organism>
<keyword evidence="4 8" id="KW-0808">Transferase</keyword>
<dbReference type="CDD" id="cd02440">
    <property type="entry name" value="AdoMet_MTases"/>
    <property type="match status" value="1"/>
</dbReference>
<evidence type="ECO:0000259" key="7">
    <source>
        <dbReference type="Pfam" id="PF26049"/>
    </source>
</evidence>
<protein>
    <submittedName>
        <fullName evidence="8">Class I SAM-dependent methyltransferase</fullName>
    </submittedName>
</protein>
<evidence type="ECO:0000256" key="4">
    <source>
        <dbReference type="ARBA" id="ARBA00022679"/>
    </source>
</evidence>
<evidence type="ECO:0000313" key="9">
    <source>
        <dbReference type="Proteomes" id="UP000321764"/>
    </source>
</evidence>
<dbReference type="Pfam" id="PF26049">
    <property type="entry name" value="RLMG_N"/>
    <property type="match status" value="1"/>
</dbReference>
<evidence type="ECO:0000259" key="6">
    <source>
        <dbReference type="Pfam" id="PF05175"/>
    </source>
</evidence>
<keyword evidence="2" id="KW-0698">rRNA processing</keyword>
<comment type="caution">
    <text evidence="8">The sequence shown here is derived from an EMBL/GenBank/DDBJ whole genome shotgun (WGS) entry which is preliminary data.</text>
</comment>
<dbReference type="OrthoDB" id="29650at2"/>
<dbReference type="Pfam" id="PF05175">
    <property type="entry name" value="MTS"/>
    <property type="match status" value="1"/>
</dbReference>
<accession>A0A5C8Z6K5</accession>
<sequence length="362" mass="40439">MLKNLRLSRVPADTQLQAWNAADEFLLGQQQLLRNPVLLVNDAFGALALALQTANSELENLDWWNDSASAMEALHENADRNNLPLPALVNAPFADSLSSHYQSVVIHIPKSASYFAWQLEQIKPSLNEGAEVFALGMVKHINSAHIRVMNEHFQTVNPGRAEKKARVICLTNPNKNTQKPTIKSYHNPLNQKPIYTLPGCFAEKTLDPGARAFIEYFDQLPSAKKVLDLACGNGVLAQSFLTDQTDVQLHLADDSLQAINSAKMNLTNLENCHFHHSNGANKIPEQDFDLVLCNPPFHQQATVTERIAEKLIADAAKVLTAQGQLWLVANRHLDYRKTLKRYFSATRIVSNDARFNVICCQK</sequence>
<dbReference type="EMBL" id="VKAD01000001">
    <property type="protein sequence ID" value="TXR53552.1"/>
    <property type="molecule type" value="Genomic_DNA"/>
</dbReference>
<feature type="domain" description="Methyltransferase small" evidence="6">
    <location>
        <begin position="194"/>
        <end position="358"/>
    </location>
</feature>
<dbReference type="GO" id="GO:0005737">
    <property type="term" value="C:cytoplasm"/>
    <property type="evidence" value="ECO:0007669"/>
    <property type="project" value="InterPro"/>
</dbReference>
<keyword evidence="3 8" id="KW-0489">Methyltransferase</keyword>
<dbReference type="Gene3D" id="3.40.50.150">
    <property type="entry name" value="Vaccinia Virus protein VP39"/>
    <property type="match status" value="2"/>
</dbReference>
<dbReference type="InterPro" id="IPR058679">
    <property type="entry name" value="RlmG_N"/>
</dbReference>
<evidence type="ECO:0000256" key="5">
    <source>
        <dbReference type="ARBA" id="ARBA00022691"/>
    </source>
</evidence>
<evidence type="ECO:0000313" key="8">
    <source>
        <dbReference type="EMBL" id="TXR53552.1"/>
    </source>
</evidence>
<proteinExistence type="predicted"/>
<dbReference type="GO" id="GO:0003676">
    <property type="term" value="F:nucleic acid binding"/>
    <property type="evidence" value="ECO:0007669"/>
    <property type="project" value="InterPro"/>
</dbReference>
<dbReference type="PANTHER" id="PTHR47816">
    <property type="entry name" value="RIBOSOMAL RNA SMALL SUBUNIT METHYLTRANSFERASE C"/>
    <property type="match status" value="1"/>
</dbReference>
<feature type="domain" description="RlmG N-terminal" evidence="7">
    <location>
        <begin position="3"/>
        <end position="171"/>
    </location>
</feature>
<dbReference type="GO" id="GO:0008990">
    <property type="term" value="F:rRNA (guanine-N2-)-methyltransferase activity"/>
    <property type="evidence" value="ECO:0007669"/>
    <property type="project" value="InterPro"/>
</dbReference>
<gene>
    <name evidence="8" type="ORF">FME95_03010</name>
</gene>
<reference evidence="8 9" key="1">
    <citation type="submission" date="2019-07" db="EMBL/GenBank/DDBJ databases">
        <title>Reinekea sp. strain SSH23 genome sequencing and assembly.</title>
        <authorList>
            <person name="Kim I."/>
        </authorList>
    </citation>
    <scope>NUCLEOTIDE SEQUENCE [LARGE SCALE GENOMIC DNA]</scope>
    <source>
        <strain evidence="8 9">SSH23</strain>
    </source>
</reference>
<dbReference type="InterPro" id="IPR029063">
    <property type="entry name" value="SAM-dependent_MTases_sf"/>
</dbReference>
<dbReference type="PIRSF" id="PIRSF037565">
    <property type="entry name" value="RRNA_m2G_Mtase_RsmD_prd"/>
    <property type="match status" value="1"/>
</dbReference>
<evidence type="ECO:0000256" key="1">
    <source>
        <dbReference type="ARBA" id="ARBA00022490"/>
    </source>
</evidence>
<keyword evidence="9" id="KW-1185">Reference proteome</keyword>
<dbReference type="InterPro" id="IPR007848">
    <property type="entry name" value="Small_mtfrase_dom"/>
</dbReference>
<keyword evidence="1" id="KW-0963">Cytoplasm</keyword>
<dbReference type="RefSeq" id="WP_147712952.1">
    <property type="nucleotide sequence ID" value="NZ_VKAD01000001.1"/>
</dbReference>